<name>A0A0A9FND2_ARUDO</name>
<accession>A0A0A9FND2</accession>
<sequence>MNVLCIKLQGMNTSILWNVPRNGSAWKPHP</sequence>
<protein>
    <submittedName>
        <fullName evidence="1">Uncharacterized protein</fullName>
    </submittedName>
</protein>
<reference evidence="1" key="1">
    <citation type="submission" date="2014-09" db="EMBL/GenBank/DDBJ databases">
        <authorList>
            <person name="Magalhaes I.L.F."/>
            <person name="Oliveira U."/>
            <person name="Santos F.R."/>
            <person name="Vidigal T.H.D.A."/>
            <person name="Brescovit A.D."/>
            <person name="Santos A.J."/>
        </authorList>
    </citation>
    <scope>NUCLEOTIDE SEQUENCE</scope>
    <source>
        <tissue evidence="1">Shoot tissue taken approximately 20 cm above the soil surface</tissue>
    </source>
</reference>
<dbReference type="AlphaFoldDB" id="A0A0A9FND2"/>
<dbReference type="EMBL" id="GBRH01188088">
    <property type="protein sequence ID" value="JAE09808.1"/>
    <property type="molecule type" value="Transcribed_RNA"/>
</dbReference>
<organism evidence="1">
    <name type="scientific">Arundo donax</name>
    <name type="common">Giant reed</name>
    <name type="synonym">Donax arundinaceus</name>
    <dbReference type="NCBI Taxonomy" id="35708"/>
    <lineage>
        <taxon>Eukaryota</taxon>
        <taxon>Viridiplantae</taxon>
        <taxon>Streptophyta</taxon>
        <taxon>Embryophyta</taxon>
        <taxon>Tracheophyta</taxon>
        <taxon>Spermatophyta</taxon>
        <taxon>Magnoliopsida</taxon>
        <taxon>Liliopsida</taxon>
        <taxon>Poales</taxon>
        <taxon>Poaceae</taxon>
        <taxon>PACMAD clade</taxon>
        <taxon>Arundinoideae</taxon>
        <taxon>Arundineae</taxon>
        <taxon>Arundo</taxon>
    </lineage>
</organism>
<evidence type="ECO:0000313" key="1">
    <source>
        <dbReference type="EMBL" id="JAE09808.1"/>
    </source>
</evidence>
<proteinExistence type="predicted"/>
<reference evidence="1" key="2">
    <citation type="journal article" date="2015" name="Data Brief">
        <title>Shoot transcriptome of the giant reed, Arundo donax.</title>
        <authorList>
            <person name="Barrero R.A."/>
            <person name="Guerrero F.D."/>
            <person name="Moolhuijzen P."/>
            <person name="Goolsby J.A."/>
            <person name="Tidwell J."/>
            <person name="Bellgard S.E."/>
            <person name="Bellgard M.I."/>
        </authorList>
    </citation>
    <scope>NUCLEOTIDE SEQUENCE</scope>
    <source>
        <tissue evidence="1">Shoot tissue taken approximately 20 cm above the soil surface</tissue>
    </source>
</reference>